<keyword evidence="8 12" id="KW-0067">ATP-binding</keyword>
<keyword evidence="4 13" id="KW-0812">Transmembrane</keyword>
<accession>W9RYH5</accession>
<comment type="subcellular location">
    <subcellularLocation>
        <location evidence="1">Membrane</location>
        <topology evidence="1">Single-pass type I membrane protein</topology>
    </subcellularLocation>
</comment>
<dbReference type="GO" id="GO:0005524">
    <property type="term" value="F:ATP binding"/>
    <property type="evidence" value="ECO:0007669"/>
    <property type="project" value="UniProtKB-UniRule"/>
</dbReference>
<evidence type="ECO:0000256" key="5">
    <source>
        <dbReference type="ARBA" id="ARBA00022729"/>
    </source>
</evidence>
<evidence type="ECO:0000256" key="11">
    <source>
        <dbReference type="ARBA" id="ARBA00023180"/>
    </source>
</evidence>
<keyword evidence="3" id="KW-0808">Transferase</keyword>
<dbReference type="InterPro" id="IPR008271">
    <property type="entry name" value="Ser/Thr_kinase_AS"/>
</dbReference>
<dbReference type="InterPro" id="IPR011009">
    <property type="entry name" value="Kinase-like_dom_sf"/>
</dbReference>
<dbReference type="GO" id="GO:0004674">
    <property type="term" value="F:protein serine/threonine kinase activity"/>
    <property type="evidence" value="ECO:0007669"/>
    <property type="project" value="UniProtKB-KW"/>
</dbReference>
<dbReference type="FunFam" id="1.10.510.10:FF:000252">
    <property type="entry name" value="Receptor-like protein kinase FERONIA"/>
    <property type="match status" value="1"/>
</dbReference>
<dbReference type="FunFam" id="3.30.200.20:FF:000645">
    <property type="entry name" value="Receptor-like protein kinase FERONIA"/>
    <property type="match status" value="1"/>
</dbReference>
<evidence type="ECO:0000256" key="3">
    <source>
        <dbReference type="ARBA" id="ARBA00022679"/>
    </source>
</evidence>
<dbReference type="InterPro" id="IPR017441">
    <property type="entry name" value="Protein_kinase_ATP_BS"/>
</dbReference>
<dbReference type="Gene3D" id="1.10.510.10">
    <property type="entry name" value="Transferase(Phosphotransferase) domain 1"/>
    <property type="match status" value="1"/>
</dbReference>
<dbReference type="Proteomes" id="UP000030645">
    <property type="component" value="Unassembled WGS sequence"/>
</dbReference>
<keyword evidence="16" id="KW-1185">Reference proteome</keyword>
<dbReference type="InterPro" id="IPR000719">
    <property type="entry name" value="Prot_kinase_dom"/>
</dbReference>
<evidence type="ECO:0000313" key="15">
    <source>
        <dbReference type="EMBL" id="EXB77673.1"/>
    </source>
</evidence>
<dbReference type="Pfam" id="PF12819">
    <property type="entry name" value="Malectin_like"/>
    <property type="match status" value="1"/>
</dbReference>
<keyword evidence="9 13" id="KW-1133">Transmembrane helix</keyword>
<keyword evidence="7 15" id="KW-0418">Kinase</keyword>
<keyword evidence="5" id="KW-0732">Signal</keyword>
<dbReference type="SUPFAM" id="SSF56112">
    <property type="entry name" value="Protein kinase-like (PK-like)"/>
    <property type="match status" value="1"/>
</dbReference>
<organism evidence="15 16">
    <name type="scientific">Morus notabilis</name>
    <dbReference type="NCBI Taxonomy" id="981085"/>
    <lineage>
        <taxon>Eukaryota</taxon>
        <taxon>Viridiplantae</taxon>
        <taxon>Streptophyta</taxon>
        <taxon>Embryophyta</taxon>
        <taxon>Tracheophyta</taxon>
        <taxon>Spermatophyta</taxon>
        <taxon>Magnoliopsida</taxon>
        <taxon>eudicotyledons</taxon>
        <taxon>Gunneridae</taxon>
        <taxon>Pentapetalae</taxon>
        <taxon>rosids</taxon>
        <taxon>fabids</taxon>
        <taxon>Rosales</taxon>
        <taxon>Moraceae</taxon>
        <taxon>Moreae</taxon>
        <taxon>Morus</taxon>
    </lineage>
</organism>
<dbReference type="Gene3D" id="2.60.120.430">
    <property type="entry name" value="Galactose-binding lectin"/>
    <property type="match status" value="2"/>
</dbReference>
<keyword evidence="2" id="KW-0723">Serine/threonine-protein kinase</keyword>
<feature type="binding site" evidence="12">
    <location>
        <position position="618"/>
    </location>
    <ligand>
        <name>ATP</name>
        <dbReference type="ChEBI" id="CHEBI:30616"/>
    </ligand>
</feature>
<dbReference type="STRING" id="981085.W9RYH5"/>
<evidence type="ECO:0000313" key="16">
    <source>
        <dbReference type="Proteomes" id="UP000030645"/>
    </source>
</evidence>
<evidence type="ECO:0000256" key="9">
    <source>
        <dbReference type="ARBA" id="ARBA00022989"/>
    </source>
</evidence>
<dbReference type="FunFam" id="2.60.120.430:FF:000007">
    <property type="entry name" value="FERONIA receptor-like kinase"/>
    <property type="match status" value="1"/>
</dbReference>
<evidence type="ECO:0000256" key="1">
    <source>
        <dbReference type="ARBA" id="ARBA00004479"/>
    </source>
</evidence>
<keyword evidence="6 12" id="KW-0547">Nucleotide-binding</keyword>
<dbReference type="GO" id="GO:0009506">
    <property type="term" value="C:plasmodesma"/>
    <property type="evidence" value="ECO:0007669"/>
    <property type="project" value="TreeGrafter"/>
</dbReference>
<dbReference type="InterPro" id="IPR001245">
    <property type="entry name" value="Ser-Thr/Tyr_kinase_cat_dom"/>
</dbReference>
<evidence type="ECO:0000256" key="8">
    <source>
        <dbReference type="ARBA" id="ARBA00022840"/>
    </source>
</evidence>
<evidence type="ECO:0000256" key="10">
    <source>
        <dbReference type="ARBA" id="ARBA00023136"/>
    </source>
</evidence>
<dbReference type="PANTHER" id="PTHR27003:SF434">
    <property type="entry name" value="RECEPTOR-LIKE PROTEIN KINASE FERONIA"/>
    <property type="match status" value="1"/>
</dbReference>
<evidence type="ECO:0000256" key="7">
    <source>
        <dbReference type="ARBA" id="ARBA00022777"/>
    </source>
</evidence>
<dbReference type="GO" id="GO:0004714">
    <property type="term" value="F:transmembrane receptor protein tyrosine kinase activity"/>
    <property type="evidence" value="ECO:0007669"/>
    <property type="project" value="InterPro"/>
</dbReference>
<evidence type="ECO:0000256" key="12">
    <source>
        <dbReference type="PROSITE-ProRule" id="PRU10141"/>
    </source>
</evidence>
<dbReference type="eggNOG" id="KOG1187">
    <property type="taxonomic scope" value="Eukaryota"/>
</dbReference>
<proteinExistence type="predicted"/>
<evidence type="ECO:0000256" key="2">
    <source>
        <dbReference type="ARBA" id="ARBA00022527"/>
    </source>
</evidence>
<dbReference type="InterPro" id="IPR024788">
    <property type="entry name" value="Malectin-like_Carb-bd_dom"/>
</dbReference>
<gene>
    <name evidence="15" type="ORF">L484_018190</name>
</gene>
<dbReference type="InterPro" id="IPR045272">
    <property type="entry name" value="ANXUR1/2-like"/>
</dbReference>
<feature type="transmembrane region" description="Helical" evidence="13">
    <location>
        <begin position="509"/>
        <end position="532"/>
    </location>
</feature>
<evidence type="ECO:0000259" key="14">
    <source>
        <dbReference type="PROSITE" id="PS50011"/>
    </source>
</evidence>
<evidence type="ECO:0000256" key="6">
    <source>
        <dbReference type="ARBA" id="ARBA00022741"/>
    </source>
</evidence>
<dbReference type="CDD" id="cd14066">
    <property type="entry name" value="STKc_IRAK"/>
    <property type="match status" value="1"/>
</dbReference>
<protein>
    <submittedName>
        <fullName evidence="15">Receptor-like protein kinase FERONIA</fullName>
    </submittedName>
</protein>
<dbReference type="EMBL" id="KE344761">
    <property type="protein sequence ID" value="EXB77673.1"/>
    <property type="molecule type" value="Genomic_DNA"/>
</dbReference>
<dbReference type="PANTHER" id="PTHR27003">
    <property type="entry name" value="OS07G0166700 PROTEIN"/>
    <property type="match status" value="1"/>
</dbReference>
<dbReference type="PROSITE" id="PS50011">
    <property type="entry name" value="PROTEIN_KINASE_DOM"/>
    <property type="match status" value="1"/>
</dbReference>
<evidence type="ECO:0000256" key="4">
    <source>
        <dbReference type="ARBA" id="ARBA00022692"/>
    </source>
</evidence>
<sequence>MGPTTISKAHVSTIVKGSIEYLDPEYYRRQQLETVDERHRVGPGICYATTAKCDVIGGAIMEAKGEEEVAFMINNNSDGTFTCSWEESLELRSSRMTKISSSEQGSTTDESMKGMSGAVFFEMRSRIQREDEQIVQPLPYPVEENITIDCGSEGKTTSHAMRSWDGDRQGSKFLHLSEGHENASISVRAVERPDDPVPYETARLSRSEIRYTIPLIPGPKFIRLYFFASTYENNYNRSKALFSVKAGRYTLLRNFSTSLTAGDLYYSESNVNSGIDFVGQTGSYRLSNTALETLYRVNVGGKDLSPAEDTGFFRKWDGMSTADLSYMINPGESALLTNSSINIAEYIAPAAVYTTARSMGPSDIKHNLTWEFPVDSEFSYMVRLHFCEIQLEINKTGDQVFSILIAEQTADAQADVIKWSGAKYTPCFRDFVVKMIRKPGQKNLTLRLDLQAIFDHSISTYPSAILNGIEIFKLSDNNANLAGPNPDPILQSPSASQQQMEPEKNRTSIIAIICGTVISGVILLVVLGFFILRRARKVKDSTSNDGTTWWGPLSFTTIKSSKTRGSSSLPSDLCRYFSLAEIKAATNNFEDIFIIGVGGFGNVYKGYIDNGTNPVAIKRLKSESSQGAHEFKTEIEMLSHLRHRHLVSLIGYCNEDREMILVYDYMARGTLRCHLYNTENPPLTWKQRLEICIGAARGLHYLHTGAKYTIIHRDVKTTNILLDEKWVAKVSDFGLSKMGPTTMSKAHVSTVVKGSIGYLDPEYYRRQQLSEKSDVYSFGVVLCEVLCGRPPIMRNAEKRQVSLAEWAQHCYRNGTLHQIIDRNLTSKIVPECLKKYSEIAVNCMHDNGIERPSMNDVVWGLEFAMQLQQNAEDNDRIGGAIMEAKGEDEVAFMNNNNSDGTFTYTWEESLELKSSVMTKISSSEQGSITVESMKEMSGAVFSEIKDPKGR</sequence>
<dbReference type="PROSITE" id="PS00107">
    <property type="entry name" value="PROTEIN_KINASE_ATP"/>
    <property type="match status" value="1"/>
</dbReference>
<evidence type="ECO:0000256" key="13">
    <source>
        <dbReference type="SAM" id="Phobius"/>
    </source>
</evidence>
<dbReference type="PROSITE" id="PS00108">
    <property type="entry name" value="PROTEIN_KINASE_ST"/>
    <property type="match status" value="1"/>
</dbReference>
<name>W9RYH5_9ROSA</name>
<keyword evidence="15" id="KW-0675">Receptor</keyword>
<dbReference type="Pfam" id="PF07714">
    <property type="entry name" value="PK_Tyr_Ser-Thr"/>
    <property type="match status" value="1"/>
</dbReference>
<keyword evidence="11" id="KW-0325">Glycoprotein</keyword>
<dbReference type="GO" id="GO:0005886">
    <property type="term" value="C:plasma membrane"/>
    <property type="evidence" value="ECO:0007669"/>
    <property type="project" value="TreeGrafter"/>
</dbReference>
<keyword evidence="10 13" id="KW-0472">Membrane</keyword>
<feature type="domain" description="Protein kinase" evidence="14">
    <location>
        <begin position="589"/>
        <end position="864"/>
    </location>
</feature>
<dbReference type="AlphaFoldDB" id="W9RYH5"/>
<dbReference type="Gene3D" id="3.30.200.20">
    <property type="entry name" value="Phosphorylase Kinase, domain 1"/>
    <property type="match status" value="1"/>
</dbReference>
<dbReference type="SMART" id="SM00220">
    <property type="entry name" value="S_TKc"/>
    <property type="match status" value="1"/>
</dbReference>
<reference evidence="16" key="1">
    <citation type="submission" date="2013-01" db="EMBL/GenBank/DDBJ databases">
        <title>Draft Genome Sequence of a Mulberry Tree, Morus notabilis C.K. Schneid.</title>
        <authorList>
            <person name="He N."/>
            <person name="Zhao S."/>
        </authorList>
    </citation>
    <scope>NUCLEOTIDE SEQUENCE</scope>
</reference>